<feature type="region of interest" description="Disordered" evidence="3">
    <location>
        <begin position="413"/>
        <end position="476"/>
    </location>
</feature>
<dbReference type="InterPro" id="IPR007123">
    <property type="entry name" value="Gelsolin-like_dom"/>
</dbReference>
<dbReference type="EMBL" id="HBUF01622000">
    <property type="protein sequence ID" value="CAG6781251.1"/>
    <property type="molecule type" value="Transcribed_RNA"/>
</dbReference>
<dbReference type="SMART" id="SM00364">
    <property type="entry name" value="LRR_BAC"/>
    <property type="match status" value="7"/>
</dbReference>
<dbReference type="GO" id="GO:0051015">
    <property type="term" value="F:actin filament binding"/>
    <property type="evidence" value="ECO:0007669"/>
    <property type="project" value="InterPro"/>
</dbReference>
<dbReference type="InterPro" id="IPR032675">
    <property type="entry name" value="LRR_dom_sf"/>
</dbReference>
<dbReference type="SMART" id="SM00369">
    <property type="entry name" value="LRR_TYP"/>
    <property type="match status" value="11"/>
</dbReference>
<dbReference type="InterPro" id="IPR001611">
    <property type="entry name" value="Leu-rich_rpt"/>
</dbReference>
<dbReference type="CDD" id="cd11290">
    <property type="entry name" value="gelsolin_S1_like"/>
    <property type="match status" value="1"/>
</dbReference>
<protein>
    <submittedName>
        <fullName evidence="5">Protein flightless-1</fullName>
    </submittedName>
</protein>
<keyword evidence="1" id="KW-0433">Leucine-rich repeat</keyword>
<evidence type="ECO:0000313" key="5">
    <source>
        <dbReference type="EMBL" id="CAG6781251.1"/>
    </source>
</evidence>
<dbReference type="PANTHER" id="PTHR48051">
    <property type="match status" value="1"/>
</dbReference>
<dbReference type="EMBL" id="HBUF01622001">
    <property type="protein sequence ID" value="CAG6781252.1"/>
    <property type="molecule type" value="Transcribed_RNA"/>
</dbReference>
<evidence type="ECO:0000259" key="4">
    <source>
        <dbReference type="Pfam" id="PF00626"/>
    </source>
</evidence>
<dbReference type="Gene3D" id="3.80.10.10">
    <property type="entry name" value="Ribonuclease Inhibitor"/>
    <property type="match status" value="3"/>
</dbReference>
<accession>A0A8D9BGW9</accession>
<dbReference type="InterPro" id="IPR003591">
    <property type="entry name" value="Leu-rich_rpt_typical-subtyp"/>
</dbReference>
<feature type="compositionally biased region" description="Basic and acidic residues" evidence="3">
    <location>
        <begin position="444"/>
        <end position="476"/>
    </location>
</feature>
<dbReference type="InterPro" id="IPR029006">
    <property type="entry name" value="ADF-H/Gelsolin-like_dom_sf"/>
</dbReference>
<dbReference type="InterPro" id="IPR007122">
    <property type="entry name" value="Villin/Gelsolin"/>
</dbReference>
<dbReference type="AlphaFoldDB" id="A0A8D9BGW9"/>
<dbReference type="GO" id="GO:0005737">
    <property type="term" value="C:cytoplasm"/>
    <property type="evidence" value="ECO:0007669"/>
    <property type="project" value="TreeGrafter"/>
</dbReference>
<sequence>MANTGVLPFVRGIDFSCYDFSEEKFPSAVRYMQGLQWLRLNKTHLSQIPEELGKLQKLEHLSIVNNNLEKLFGELTELQCLRTLNLRYNKIKNSGIPVDLFHLEDLTTLDLSHNNIKSIPDALENAKSLLVLNLSHNTINNIPNSLFMNLTDLLFLDLSNNNLEALPPQMRRLTMLQTLVLDNNPLGHFHLRQLPSLTNLQTLRMRNTQRNLSNMPQSLSNLVLLSELDLSHNEFTRVPESLYTLSALKRINLSHNKITDLSNNIETWTKVEVLNLSSNELTTLPPALTKLSNLRRLFVNDNKLDFEGVPNGIGKLSALEIFSAASNRLEMIPEGLCRCGSLKKLILSSNRLITLPDTIHLSELEVLDLKDNPDLVMPPKPQAIQKGDGVQFYNIDFSLQNQLGLAGAVVPQSVPAAPQPRDPIARKLRLRRTKRDQDSEADQDQAKILKGMKEIAKDKNQKRSPEESRAAAESLKPKRWDEVLEKPAVDYSELFDEDTGQIPGLTIWEIENFLPNQVEEVLHGKFYEGDCYIVLSTGVDETSGHLTHNIFFWIGTKATLDKRACSAIHAVNLRNFLGAEGRTSREEQGDETEEFLSLFNTGISYIEGGRTASGFFTVEDTIYTIRLYRVHAALHQALASSIHLEPVPVQAESLDPRLVVHHFTLGTFYPTLCYWNLNTISFWAPFTPLYRYCSRVMFEVKYFLY</sequence>
<dbReference type="PROSITE" id="PS51450">
    <property type="entry name" value="LRR"/>
    <property type="match status" value="4"/>
</dbReference>
<evidence type="ECO:0000256" key="3">
    <source>
        <dbReference type="SAM" id="MobiDB-lite"/>
    </source>
</evidence>
<dbReference type="PANTHER" id="PTHR48051:SF1">
    <property type="entry name" value="RAS SUPPRESSOR PROTEIN 1"/>
    <property type="match status" value="1"/>
</dbReference>
<dbReference type="Pfam" id="PF00560">
    <property type="entry name" value="LRR_1"/>
    <property type="match status" value="1"/>
</dbReference>
<dbReference type="PRINTS" id="PR00019">
    <property type="entry name" value="LEURICHRPT"/>
</dbReference>
<evidence type="ECO:0000256" key="2">
    <source>
        <dbReference type="ARBA" id="ARBA00022737"/>
    </source>
</evidence>
<evidence type="ECO:0000256" key="1">
    <source>
        <dbReference type="ARBA" id="ARBA00022614"/>
    </source>
</evidence>
<feature type="domain" description="Gelsolin-like" evidence="4">
    <location>
        <begin position="517"/>
        <end position="596"/>
    </location>
</feature>
<dbReference type="InterPro" id="IPR050216">
    <property type="entry name" value="LRR_domain-containing"/>
</dbReference>
<dbReference type="SMART" id="SM00365">
    <property type="entry name" value="LRR_SD22"/>
    <property type="match status" value="5"/>
</dbReference>
<keyword evidence="2" id="KW-0677">Repeat</keyword>
<organism evidence="5">
    <name type="scientific">Cacopsylla melanoneura</name>
    <dbReference type="NCBI Taxonomy" id="428564"/>
    <lineage>
        <taxon>Eukaryota</taxon>
        <taxon>Metazoa</taxon>
        <taxon>Ecdysozoa</taxon>
        <taxon>Arthropoda</taxon>
        <taxon>Hexapoda</taxon>
        <taxon>Insecta</taxon>
        <taxon>Pterygota</taxon>
        <taxon>Neoptera</taxon>
        <taxon>Paraneoptera</taxon>
        <taxon>Hemiptera</taxon>
        <taxon>Sternorrhyncha</taxon>
        <taxon>Psylloidea</taxon>
        <taxon>Psyllidae</taxon>
        <taxon>Psyllinae</taxon>
        <taxon>Cacopsylla</taxon>
    </lineage>
</organism>
<dbReference type="Pfam" id="PF00626">
    <property type="entry name" value="Gelsolin"/>
    <property type="match status" value="1"/>
</dbReference>
<dbReference type="FunFam" id="3.80.10.10:FF:000054">
    <property type="entry name" value="FLII, actin remodeling protein"/>
    <property type="match status" value="1"/>
</dbReference>
<proteinExistence type="predicted"/>
<dbReference type="SUPFAM" id="SSF52058">
    <property type="entry name" value="L domain-like"/>
    <property type="match status" value="2"/>
</dbReference>
<reference evidence="5" key="1">
    <citation type="submission" date="2021-05" db="EMBL/GenBank/DDBJ databases">
        <authorList>
            <person name="Alioto T."/>
            <person name="Alioto T."/>
            <person name="Gomez Garrido J."/>
        </authorList>
    </citation>
    <scope>NUCLEOTIDE SEQUENCE</scope>
</reference>
<dbReference type="Pfam" id="PF13855">
    <property type="entry name" value="LRR_8"/>
    <property type="match status" value="3"/>
</dbReference>
<dbReference type="SMART" id="SM00262">
    <property type="entry name" value="GEL"/>
    <property type="match status" value="1"/>
</dbReference>
<name>A0A8D9BGW9_9HEMI</name>
<dbReference type="Gene3D" id="3.40.20.10">
    <property type="entry name" value="Severin"/>
    <property type="match status" value="1"/>
</dbReference>
<dbReference type="SUPFAM" id="SSF55753">
    <property type="entry name" value="Actin depolymerizing proteins"/>
    <property type="match status" value="1"/>
</dbReference>